<dbReference type="InterPro" id="IPR057307">
    <property type="entry name" value="PEP5_VPS11_N"/>
</dbReference>
<dbReference type="InterPro" id="IPR000547">
    <property type="entry name" value="Clathrin_H-chain/VPS_repeat"/>
</dbReference>
<dbReference type="PANTHER" id="PTHR23323">
    <property type="entry name" value="VACUOLAR PROTEIN SORTING-ASSOCIATED PROTEIN"/>
    <property type="match status" value="1"/>
</dbReference>
<dbReference type="GO" id="GO:0006904">
    <property type="term" value="P:vesicle docking involved in exocytosis"/>
    <property type="evidence" value="ECO:0007669"/>
    <property type="project" value="TreeGrafter"/>
</dbReference>
<organism evidence="11 12">
    <name type="scientific">Kryptolebias marmoratus</name>
    <name type="common">Mangrove killifish</name>
    <name type="synonym">Rivulus marmoratus</name>
    <dbReference type="NCBI Taxonomy" id="37003"/>
    <lineage>
        <taxon>Eukaryota</taxon>
        <taxon>Metazoa</taxon>
        <taxon>Chordata</taxon>
        <taxon>Craniata</taxon>
        <taxon>Vertebrata</taxon>
        <taxon>Euteleostomi</taxon>
        <taxon>Actinopterygii</taxon>
        <taxon>Neopterygii</taxon>
        <taxon>Teleostei</taxon>
        <taxon>Neoteleostei</taxon>
        <taxon>Acanthomorphata</taxon>
        <taxon>Ovalentaria</taxon>
        <taxon>Atherinomorphae</taxon>
        <taxon>Cyprinodontiformes</taxon>
        <taxon>Rivulidae</taxon>
        <taxon>Kryptolebias</taxon>
    </lineage>
</organism>
<dbReference type="PROSITE" id="PS50236">
    <property type="entry name" value="CHCR"/>
    <property type="match status" value="1"/>
</dbReference>
<evidence type="ECO:0000256" key="3">
    <source>
        <dbReference type="ARBA" id="ARBA00022448"/>
    </source>
</evidence>
<reference evidence="11" key="2">
    <citation type="submission" date="2025-09" db="UniProtKB">
        <authorList>
            <consortium name="Ensembl"/>
        </authorList>
    </citation>
    <scope>IDENTIFICATION</scope>
</reference>
<dbReference type="GO" id="GO:0048284">
    <property type="term" value="P:organelle fusion"/>
    <property type="evidence" value="ECO:0007669"/>
    <property type="project" value="TreeGrafter"/>
</dbReference>
<evidence type="ECO:0000256" key="1">
    <source>
        <dbReference type="ARBA" id="ARBA00004492"/>
    </source>
</evidence>
<dbReference type="Pfam" id="PF23356">
    <property type="entry name" value="TPR_PEP5_VPS11"/>
    <property type="match status" value="1"/>
</dbReference>
<evidence type="ECO:0000256" key="5">
    <source>
        <dbReference type="ARBA" id="ARBA00022771"/>
    </source>
</evidence>
<dbReference type="GO" id="GO:0030674">
    <property type="term" value="F:protein-macromolecule adaptor activity"/>
    <property type="evidence" value="ECO:0007669"/>
    <property type="project" value="TreeGrafter"/>
</dbReference>
<evidence type="ECO:0000259" key="10">
    <source>
        <dbReference type="Pfam" id="PF23341"/>
    </source>
</evidence>
<evidence type="ECO:0000256" key="6">
    <source>
        <dbReference type="ARBA" id="ARBA00022833"/>
    </source>
</evidence>
<dbReference type="PANTHER" id="PTHR23323:SF24">
    <property type="entry name" value="VACUOLAR PROTEIN SORTING-ASSOCIATED PROTEIN 11 HOMOLOG"/>
    <property type="match status" value="1"/>
</dbReference>
<keyword evidence="8" id="KW-0472">Membrane</keyword>
<accession>A0A3Q3BB75</accession>
<feature type="repeat" description="CHCR" evidence="9">
    <location>
        <begin position="221"/>
        <end position="286"/>
    </location>
</feature>
<protein>
    <submittedName>
        <fullName evidence="11">VPS11 core subunit of CORVET and HOPS complexes</fullName>
    </submittedName>
</protein>
<name>A0A3Q3BB75_KRYMA</name>
<evidence type="ECO:0000256" key="4">
    <source>
        <dbReference type="ARBA" id="ARBA00022723"/>
    </source>
</evidence>
<keyword evidence="12" id="KW-1185">Reference proteome</keyword>
<comment type="subcellular location">
    <subcellularLocation>
        <location evidence="1">Late endosome membrane</location>
        <topology evidence="1">Peripheral membrane protein</topology>
        <orientation evidence="1">Cytoplasmic side</orientation>
    </subcellularLocation>
    <subcellularLocation>
        <location evidence="2">Lysosome membrane</location>
        <topology evidence="2">Peripheral membrane protein</topology>
        <orientation evidence="2">Cytoplasmic side</orientation>
    </subcellularLocation>
</comment>
<sequence length="286" mass="32387">MRDSGNPLCTRIFPAIPGNKPTEVSCLSCYTLSNKEYPKLELGPHGCALRCSSLSDPSQDSQFVVAGNECVYLYQPDERGPCFAFDGHKLLALWHRGYFVCFGSRTGFGGGESSQSEKQLLTVYDLDNKFIAYSATFDDVIDVVAEWGSFYVLTRDGQMFVLQEKDTQTKLEMLFKKNLFVMAINLAKSQHLDSDGLSEIFRQYGDHLYLKGDHDGAIQQYIRTIGKLEPSYVIRKFLDAQRIHNLTAYLQALHRQSLANADHTTLLLNCYTKLKDSSKLEEFIKQ</sequence>
<evidence type="ECO:0000256" key="8">
    <source>
        <dbReference type="ARBA" id="ARBA00023136"/>
    </source>
</evidence>
<dbReference type="GO" id="GO:0006886">
    <property type="term" value="P:intracellular protein transport"/>
    <property type="evidence" value="ECO:0007669"/>
    <property type="project" value="UniProtKB-UniRule"/>
</dbReference>
<evidence type="ECO:0000313" key="12">
    <source>
        <dbReference type="Proteomes" id="UP000264800"/>
    </source>
</evidence>
<dbReference type="Pfam" id="PF23341">
    <property type="entry name" value="PEP5_VPS11_N"/>
    <property type="match status" value="1"/>
</dbReference>
<dbReference type="GO" id="GO:0031902">
    <property type="term" value="C:late endosome membrane"/>
    <property type="evidence" value="ECO:0007669"/>
    <property type="project" value="UniProtKB-SubCell"/>
</dbReference>
<feature type="domain" description="PEP5/VPS11 N-terminal" evidence="10">
    <location>
        <begin position="28"/>
        <end position="164"/>
    </location>
</feature>
<dbReference type="Ensembl" id="ENSKMAT00000022140.1">
    <property type="protein sequence ID" value="ENSKMAP00000021859.1"/>
    <property type="gene ID" value="ENSKMAG00000016237.1"/>
</dbReference>
<keyword evidence="3" id="KW-0813">Transport</keyword>
<dbReference type="GO" id="GO:0007032">
    <property type="term" value="P:endosome organization"/>
    <property type="evidence" value="ECO:0007669"/>
    <property type="project" value="TreeGrafter"/>
</dbReference>
<dbReference type="AlphaFoldDB" id="A0A3Q3BB75"/>
<keyword evidence="7" id="KW-0653">Protein transport</keyword>
<keyword evidence="5" id="KW-0863">Zinc-finger</keyword>
<evidence type="ECO:0000313" key="11">
    <source>
        <dbReference type="Ensembl" id="ENSKMAP00000021859.1"/>
    </source>
</evidence>
<keyword evidence="6" id="KW-0862">Zinc</keyword>
<reference evidence="11" key="1">
    <citation type="submission" date="2025-08" db="UniProtKB">
        <authorList>
            <consortium name="Ensembl"/>
        </authorList>
    </citation>
    <scope>IDENTIFICATION</scope>
</reference>
<dbReference type="OMA" id="CMRTSTS"/>
<evidence type="ECO:0000256" key="9">
    <source>
        <dbReference type="PROSITE-ProRule" id="PRU01006"/>
    </source>
</evidence>
<dbReference type="GO" id="GO:0008270">
    <property type="term" value="F:zinc ion binding"/>
    <property type="evidence" value="ECO:0007669"/>
    <property type="project" value="UniProtKB-KW"/>
</dbReference>
<dbReference type="GO" id="GO:0005765">
    <property type="term" value="C:lysosomal membrane"/>
    <property type="evidence" value="ECO:0007669"/>
    <property type="project" value="UniProtKB-SubCell"/>
</dbReference>
<dbReference type="GO" id="GO:0007033">
    <property type="term" value="P:vacuole organization"/>
    <property type="evidence" value="ECO:0007669"/>
    <property type="project" value="TreeGrafter"/>
</dbReference>
<evidence type="ECO:0000256" key="7">
    <source>
        <dbReference type="ARBA" id="ARBA00022927"/>
    </source>
</evidence>
<proteinExistence type="predicted"/>
<dbReference type="GeneTree" id="ENSGT00940000153635"/>
<dbReference type="InterPro" id="IPR057308">
    <property type="entry name" value="CHCR_PEP5_VPS11"/>
</dbReference>
<dbReference type="Proteomes" id="UP000264800">
    <property type="component" value="Unplaced"/>
</dbReference>
<keyword evidence="4" id="KW-0479">Metal-binding</keyword>
<dbReference type="STRING" id="37003.ENSKMAP00000021859"/>
<evidence type="ECO:0000256" key="2">
    <source>
        <dbReference type="ARBA" id="ARBA00004630"/>
    </source>
</evidence>
<dbReference type="GO" id="GO:0030897">
    <property type="term" value="C:HOPS complex"/>
    <property type="evidence" value="ECO:0007669"/>
    <property type="project" value="TreeGrafter"/>
</dbReference>